<evidence type="ECO:0000256" key="2">
    <source>
        <dbReference type="SAM" id="Phobius"/>
    </source>
</evidence>
<reference evidence="3" key="2">
    <citation type="journal article" name="Front. Microbiol.">
        <title>Degradative Capacity of Two Strains of Rhodonia placenta: From Phenotype to Genotype.</title>
        <authorList>
            <person name="Kolle M."/>
            <person name="Horta M.A.C."/>
            <person name="Nowrousian M."/>
            <person name="Ohm R.A."/>
            <person name="Benz J.P."/>
            <person name="Pilgard A."/>
        </authorList>
    </citation>
    <scope>NUCLEOTIDE SEQUENCE</scope>
    <source>
        <strain evidence="3">FPRL280</strain>
    </source>
</reference>
<dbReference type="EMBL" id="JADOXO010000381">
    <property type="protein sequence ID" value="KAF9805464.1"/>
    <property type="molecule type" value="Genomic_DNA"/>
</dbReference>
<dbReference type="PANTHER" id="PTHR41800:SF1">
    <property type="entry name" value="EXPRESSED PROTEIN"/>
    <property type="match status" value="1"/>
</dbReference>
<name>A0A8H7NV06_9APHY</name>
<organism evidence="3 4">
    <name type="scientific">Rhodonia placenta</name>
    <dbReference type="NCBI Taxonomy" id="104341"/>
    <lineage>
        <taxon>Eukaryota</taxon>
        <taxon>Fungi</taxon>
        <taxon>Dikarya</taxon>
        <taxon>Basidiomycota</taxon>
        <taxon>Agaricomycotina</taxon>
        <taxon>Agaricomycetes</taxon>
        <taxon>Polyporales</taxon>
        <taxon>Adustoporiaceae</taxon>
        <taxon>Rhodonia</taxon>
    </lineage>
</organism>
<keyword evidence="2" id="KW-0812">Transmembrane</keyword>
<keyword evidence="2" id="KW-0472">Membrane</keyword>
<dbReference type="PANTHER" id="PTHR41800">
    <property type="entry name" value="EXPRESSED PROTEIN"/>
    <property type="match status" value="1"/>
</dbReference>
<accession>A0A8H7NV06</accession>
<evidence type="ECO:0000256" key="1">
    <source>
        <dbReference type="SAM" id="MobiDB-lite"/>
    </source>
</evidence>
<feature type="region of interest" description="Disordered" evidence="1">
    <location>
        <begin position="55"/>
        <end position="91"/>
    </location>
</feature>
<evidence type="ECO:0000313" key="4">
    <source>
        <dbReference type="Proteomes" id="UP000639403"/>
    </source>
</evidence>
<feature type="transmembrane region" description="Helical" evidence="2">
    <location>
        <begin position="6"/>
        <end position="25"/>
    </location>
</feature>
<protein>
    <submittedName>
        <fullName evidence="3">Uncharacterized protein</fullName>
    </submittedName>
</protein>
<reference evidence="3" key="1">
    <citation type="submission" date="2020-11" db="EMBL/GenBank/DDBJ databases">
        <authorList>
            <person name="Koelle M."/>
            <person name="Horta M.A.C."/>
            <person name="Nowrousian M."/>
            <person name="Ohm R.A."/>
            <person name="Benz P."/>
            <person name="Pilgard A."/>
        </authorList>
    </citation>
    <scope>NUCLEOTIDE SEQUENCE</scope>
    <source>
        <strain evidence="3">FPRL280</strain>
    </source>
</reference>
<dbReference type="Pfam" id="PF15932">
    <property type="entry name" value="DUF4748"/>
    <property type="match status" value="1"/>
</dbReference>
<evidence type="ECO:0000313" key="3">
    <source>
        <dbReference type="EMBL" id="KAF9805464.1"/>
    </source>
</evidence>
<dbReference type="AlphaFoldDB" id="A0A8H7NV06"/>
<proteinExistence type="predicted"/>
<comment type="caution">
    <text evidence="3">The sequence shown here is derived from an EMBL/GenBank/DDBJ whole genome shotgun (WGS) entry which is preliminary data.</text>
</comment>
<sequence length="91" mass="9810">MNTPQTMALGWGSLIVAAGVSYYFARQNINERRKLQEDAGQRPSEKLDWRARIAQEEKQAKSAAGGSPESTLVNVKPSPVASGGSRPGHDT</sequence>
<dbReference type="InterPro" id="IPR031833">
    <property type="entry name" value="DUF4748"/>
</dbReference>
<keyword evidence="2" id="KW-1133">Transmembrane helix</keyword>
<gene>
    <name evidence="3" type="ORF">IEO21_09040</name>
</gene>
<dbReference type="Proteomes" id="UP000639403">
    <property type="component" value="Unassembled WGS sequence"/>
</dbReference>